<dbReference type="KEGG" id="tsy:THSYN_17495"/>
<dbReference type="InterPro" id="IPR036388">
    <property type="entry name" value="WH-like_DNA-bd_sf"/>
</dbReference>
<evidence type="ECO:0000256" key="2">
    <source>
        <dbReference type="ARBA" id="ARBA00023012"/>
    </source>
</evidence>
<dbReference type="AlphaFoldDB" id="A0A2K8UBZ9"/>
<dbReference type="PANTHER" id="PTHR44688">
    <property type="entry name" value="DNA-BINDING TRANSCRIPTIONAL ACTIVATOR DEVR_DOSR"/>
    <property type="match status" value="1"/>
</dbReference>
<feature type="domain" description="Response regulatory" evidence="8">
    <location>
        <begin position="6"/>
        <end position="120"/>
    </location>
</feature>
<dbReference type="GO" id="GO:0000160">
    <property type="term" value="P:phosphorelay signal transduction system"/>
    <property type="evidence" value="ECO:0007669"/>
    <property type="project" value="UniProtKB-KW"/>
</dbReference>
<dbReference type="InterPro" id="IPR000792">
    <property type="entry name" value="Tscrpt_reg_LuxR_C"/>
</dbReference>
<keyword evidence="3" id="KW-0805">Transcription regulation</keyword>
<dbReference type="SMART" id="SM00421">
    <property type="entry name" value="HTH_LUXR"/>
    <property type="match status" value="1"/>
</dbReference>
<dbReference type="PROSITE" id="PS50110">
    <property type="entry name" value="RESPONSE_REGULATORY"/>
    <property type="match status" value="1"/>
</dbReference>
<keyword evidence="1 6" id="KW-0597">Phosphoprotein</keyword>
<keyword evidence="5" id="KW-0804">Transcription</keyword>
<keyword evidence="4 9" id="KW-0238">DNA-binding</keyword>
<evidence type="ECO:0000256" key="4">
    <source>
        <dbReference type="ARBA" id="ARBA00023125"/>
    </source>
</evidence>
<name>A0A2K8UBZ9_9GAMM</name>
<dbReference type="Pfam" id="PF00072">
    <property type="entry name" value="Response_reg"/>
    <property type="match status" value="1"/>
</dbReference>
<sequence length="202" mass="22229">MSEQATVFIVDDDEGMREALDWSLRKEGLRVESFPSAEAFLGAGRAARPGCLVLDVRMQGMSGLDLQEALTAQGCEIPIIFITGHADIPTSVKAIKAGAVDFVEKPVIRAVLIERIYEAFSKDEIGRRQRAVRAATLARYQTLTARERQVLELVTKGLSNKETARALAISPRTVENHRARIMTAMQADSLVDLCQMTSLILN</sequence>
<organism evidence="9 10">
    <name type="scientific">Candidatus Thiodictyon syntrophicum</name>
    <dbReference type="NCBI Taxonomy" id="1166950"/>
    <lineage>
        <taxon>Bacteria</taxon>
        <taxon>Pseudomonadati</taxon>
        <taxon>Pseudomonadota</taxon>
        <taxon>Gammaproteobacteria</taxon>
        <taxon>Chromatiales</taxon>
        <taxon>Chromatiaceae</taxon>
        <taxon>Thiodictyon</taxon>
    </lineage>
</organism>
<evidence type="ECO:0000313" key="9">
    <source>
        <dbReference type="EMBL" id="AUB82561.1"/>
    </source>
</evidence>
<accession>A0A2K8UBZ9</accession>
<feature type="modified residue" description="4-aspartylphosphate" evidence="6">
    <location>
        <position position="55"/>
    </location>
</feature>
<dbReference type="Gene3D" id="1.10.10.10">
    <property type="entry name" value="Winged helix-like DNA-binding domain superfamily/Winged helix DNA-binding domain"/>
    <property type="match status" value="1"/>
</dbReference>
<evidence type="ECO:0000256" key="5">
    <source>
        <dbReference type="ARBA" id="ARBA00023163"/>
    </source>
</evidence>
<evidence type="ECO:0000256" key="3">
    <source>
        <dbReference type="ARBA" id="ARBA00023015"/>
    </source>
</evidence>
<dbReference type="SUPFAM" id="SSF46894">
    <property type="entry name" value="C-terminal effector domain of the bipartite response regulators"/>
    <property type="match status" value="1"/>
</dbReference>
<feature type="domain" description="HTH luxR-type" evidence="7">
    <location>
        <begin position="136"/>
        <end position="201"/>
    </location>
</feature>
<dbReference type="InterPro" id="IPR016032">
    <property type="entry name" value="Sig_transdc_resp-reg_C-effctor"/>
</dbReference>
<keyword evidence="2" id="KW-0902">Two-component regulatory system</keyword>
<evidence type="ECO:0000259" key="8">
    <source>
        <dbReference type="PROSITE" id="PS50110"/>
    </source>
</evidence>
<evidence type="ECO:0000256" key="1">
    <source>
        <dbReference type="ARBA" id="ARBA00022553"/>
    </source>
</evidence>
<dbReference type="PANTHER" id="PTHR44688:SF16">
    <property type="entry name" value="DNA-BINDING TRANSCRIPTIONAL ACTIVATOR DEVR_DOSR"/>
    <property type="match status" value="1"/>
</dbReference>
<evidence type="ECO:0000259" key="7">
    <source>
        <dbReference type="PROSITE" id="PS50043"/>
    </source>
</evidence>
<dbReference type="Gene3D" id="3.40.50.2300">
    <property type="match status" value="1"/>
</dbReference>
<dbReference type="RefSeq" id="WP_100920284.1">
    <property type="nucleotide sequence ID" value="NZ_CP020370.1"/>
</dbReference>
<dbReference type="FunFam" id="3.40.50.2300:FF:000018">
    <property type="entry name" value="DNA-binding transcriptional regulator NtrC"/>
    <property type="match status" value="1"/>
</dbReference>
<dbReference type="PROSITE" id="PS50043">
    <property type="entry name" value="HTH_LUXR_2"/>
    <property type="match status" value="1"/>
</dbReference>
<dbReference type="CDD" id="cd06170">
    <property type="entry name" value="LuxR_C_like"/>
    <property type="match status" value="1"/>
</dbReference>
<dbReference type="Proteomes" id="UP000232638">
    <property type="component" value="Chromosome"/>
</dbReference>
<dbReference type="GO" id="GO:0003677">
    <property type="term" value="F:DNA binding"/>
    <property type="evidence" value="ECO:0007669"/>
    <property type="project" value="UniProtKB-KW"/>
</dbReference>
<dbReference type="EMBL" id="CP020370">
    <property type="protein sequence ID" value="AUB82561.1"/>
    <property type="molecule type" value="Genomic_DNA"/>
</dbReference>
<dbReference type="Pfam" id="PF00196">
    <property type="entry name" value="GerE"/>
    <property type="match status" value="1"/>
</dbReference>
<dbReference type="InterPro" id="IPR011006">
    <property type="entry name" value="CheY-like_superfamily"/>
</dbReference>
<dbReference type="OrthoDB" id="9802186at2"/>
<dbReference type="SMART" id="SM00448">
    <property type="entry name" value="REC"/>
    <property type="match status" value="1"/>
</dbReference>
<dbReference type="PRINTS" id="PR00038">
    <property type="entry name" value="HTHLUXR"/>
</dbReference>
<evidence type="ECO:0000256" key="6">
    <source>
        <dbReference type="PROSITE-ProRule" id="PRU00169"/>
    </source>
</evidence>
<dbReference type="InterPro" id="IPR001789">
    <property type="entry name" value="Sig_transdc_resp-reg_receiver"/>
</dbReference>
<keyword evidence="10" id="KW-1185">Reference proteome</keyword>
<gene>
    <name evidence="9" type="ORF">THSYN_17495</name>
</gene>
<dbReference type="SUPFAM" id="SSF52172">
    <property type="entry name" value="CheY-like"/>
    <property type="match status" value="1"/>
</dbReference>
<reference evidence="9 10" key="1">
    <citation type="submission" date="2017-03" db="EMBL/GenBank/DDBJ databases">
        <title>Complete genome sequence of Candidatus 'Thiodictyon syntrophicum' sp. nov. strain Cad16T, a photolithoautotroph purple sulfur bacterium isolated from an alpine meromictic lake.</title>
        <authorList>
            <person name="Luedin S.M."/>
            <person name="Pothier J.F."/>
            <person name="Danza F."/>
            <person name="Storelli N."/>
            <person name="Wittwer M."/>
            <person name="Tonolla M."/>
        </authorList>
    </citation>
    <scope>NUCLEOTIDE SEQUENCE [LARGE SCALE GENOMIC DNA]</scope>
    <source>
        <strain evidence="9 10">Cad16T</strain>
    </source>
</reference>
<proteinExistence type="predicted"/>
<dbReference type="GO" id="GO:0006355">
    <property type="term" value="P:regulation of DNA-templated transcription"/>
    <property type="evidence" value="ECO:0007669"/>
    <property type="project" value="InterPro"/>
</dbReference>
<protein>
    <submittedName>
        <fullName evidence="9">DNA-binding response regulator</fullName>
    </submittedName>
</protein>
<dbReference type="CDD" id="cd17537">
    <property type="entry name" value="REC_FixJ"/>
    <property type="match status" value="1"/>
</dbReference>
<evidence type="ECO:0000313" key="10">
    <source>
        <dbReference type="Proteomes" id="UP000232638"/>
    </source>
</evidence>